<evidence type="ECO:0000313" key="3">
    <source>
        <dbReference type="EMBL" id="RDW79670.1"/>
    </source>
</evidence>
<keyword evidence="4" id="KW-1185">Reference proteome</keyword>
<feature type="compositionally biased region" description="Low complexity" evidence="1">
    <location>
        <begin position="51"/>
        <end position="67"/>
    </location>
</feature>
<dbReference type="STRING" id="1849047.A0A3D8S0L9"/>
<comment type="caution">
    <text evidence="3">The sequence shown here is derived from an EMBL/GenBank/DDBJ whole genome shotgun (WGS) entry which is preliminary data.</text>
</comment>
<feature type="compositionally biased region" description="Polar residues" evidence="1">
    <location>
        <begin position="74"/>
        <end position="90"/>
    </location>
</feature>
<dbReference type="InterPro" id="IPR036779">
    <property type="entry name" value="LysM_dom_sf"/>
</dbReference>
<feature type="region of interest" description="Disordered" evidence="1">
    <location>
        <begin position="140"/>
        <end position="209"/>
    </location>
</feature>
<evidence type="ECO:0000256" key="1">
    <source>
        <dbReference type="SAM" id="MobiDB-lite"/>
    </source>
</evidence>
<name>A0A3D8S0L9_9HELO</name>
<evidence type="ECO:0000313" key="4">
    <source>
        <dbReference type="Proteomes" id="UP000256645"/>
    </source>
</evidence>
<dbReference type="CDD" id="cd00118">
    <property type="entry name" value="LysM"/>
    <property type="match status" value="1"/>
</dbReference>
<protein>
    <recommendedName>
        <fullName evidence="2">LysM domain-containing protein</fullName>
    </recommendedName>
</protein>
<reference evidence="3 4" key="1">
    <citation type="journal article" date="2018" name="IMA Fungus">
        <title>IMA Genome-F 9: Draft genome sequence of Annulohypoxylon stygium, Aspergillus mulundensis, Berkeleyomyces basicola (syn. Thielaviopsis basicola), Ceratocystis smalleyi, two Cercospora beticola strains, Coleophoma cylindrospora, Fusarium fracticaudum, Phialophora cf. hyalina, and Morchella septimelata.</title>
        <authorList>
            <person name="Wingfield B.D."/>
            <person name="Bills G.F."/>
            <person name="Dong Y."/>
            <person name="Huang W."/>
            <person name="Nel W.J."/>
            <person name="Swalarsk-Parry B.S."/>
            <person name="Vaghefi N."/>
            <person name="Wilken P.M."/>
            <person name="An Z."/>
            <person name="de Beer Z.W."/>
            <person name="De Vos L."/>
            <person name="Chen L."/>
            <person name="Duong T.A."/>
            <person name="Gao Y."/>
            <person name="Hammerbacher A."/>
            <person name="Kikkert J.R."/>
            <person name="Li Y."/>
            <person name="Li H."/>
            <person name="Li K."/>
            <person name="Li Q."/>
            <person name="Liu X."/>
            <person name="Ma X."/>
            <person name="Naidoo K."/>
            <person name="Pethybridge S.J."/>
            <person name="Sun J."/>
            <person name="Steenkamp E.T."/>
            <person name="van der Nest M.A."/>
            <person name="van Wyk S."/>
            <person name="Wingfield M.J."/>
            <person name="Xiong C."/>
            <person name="Yue Q."/>
            <person name="Zhang X."/>
        </authorList>
    </citation>
    <scope>NUCLEOTIDE SEQUENCE [LARGE SCALE GENOMIC DNA]</scope>
    <source>
        <strain evidence="3 4">BP6252</strain>
    </source>
</reference>
<organism evidence="3 4">
    <name type="scientific">Coleophoma cylindrospora</name>
    <dbReference type="NCBI Taxonomy" id="1849047"/>
    <lineage>
        <taxon>Eukaryota</taxon>
        <taxon>Fungi</taxon>
        <taxon>Dikarya</taxon>
        <taxon>Ascomycota</taxon>
        <taxon>Pezizomycotina</taxon>
        <taxon>Leotiomycetes</taxon>
        <taxon>Helotiales</taxon>
        <taxon>Dermateaceae</taxon>
        <taxon>Coleophoma</taxon>
    </lineage>
</organism>
<feature type="domain" description="LysM" evidence="2">
    <location>
        <begin position="240"/>
        <end position="284"/>
    </location>
</feature>
<feature type="region of interest" description="Disordered" evidence="1">
    <location>
        <begin position="589"/>
        <end position="636"/>
    </location>
</feature>
<feature type="compositionally biased region" description="Polar residues" evidence="1">
    <location>
        <begin position="158"/>
        <end position="167"/>
    </location>
</feature>
<gene>
    <name evidence="3" type="ORF">BP6252_04308</name>
</gene>
<proteinExistence type="predicted"/>
<feature type="compositionally biased region" description="Polar residues" evidence="1">
    <location>
        <begin position="18"/>
        <end position="35"/>
    </location>
</feature>
<feature type="compositionally biased region" description="Polar residues" evidence="1">
    <location>
        <begin position="385"/>
        <end position="419"/>
    </location>
</feature>
<feature type="compositionally biased region" description="Basic and acidic residues" evidence="1">
    <location>
        <begin position="444"/>
        <end position="454"/>
    </location>
</feature>
<feature type="compositionally biased region" description="Low complexity" evidence="1">
    <location>
        <begin position="598"/>
        <end position="609"/>
    </location>
</feature>
<dbReference type="OrthoDB" id="2192830at2759"/>
<dbReference type="InterPro" id="IPR045030">
    <property type="entry name" value="LYSM1-4"/>
</dbReference>
<accession>A0A3D8S0L9</accession>
<dbReference type="EMBL" id="PDLM01000004">
    <property type="protein sequence ID" value="RDW79670.1"/>
    <property type="molecule type" value="Genomic_DNA"/>
</dbReference>
<evidence type="ECO:0000259" key="2">
    <source>
        <dbReference type="PROSITE" id="PS51782"/>
    </source>
</evidence>
<dbReference type="AlphaFoldDB" id="A0A3D8S0L9"/>
<dbReference type="InterPro" id="IPR018392">
    <property type="entry name" value="LysM"/>
</dbReference>
<dbReference type="Proteomes" id="UP000256645">
    <property type="component" value="Unassembled WGS sequence"/>
</dbReference>
<dbReference type="PANTHER" id="PTHR20932:SF8">
    <property type="entry name" value="LD22649P"/>
    <property type="match status" value="1"/>
</dbReference>
<feature type="region of interest" description="Disordered" evidence="1">
    <location>
        <begin position="375"/>
        <end position="469"/>
    </location>
</feature>
<sequence length="636" mass="66659">MNQRDIITGNPRLYSDGGNHSRSGSPAAGSTTTLRPRNKRLLSTAPEQELVSTSGTSTPSGSRGVSPMPKQHLSRTASAPNDTGRSSNSGLVAPAWGRGGNGRASPVGGFGDLIQSGWSSSWSTLQTYANSVLGGDLETANAASGAGNRTRRHRRKASSNVSQSPTTWGPEGLPKKKNPGIGEGSKAERDAELKRRKKQSILEGHEGMVNGGLDINGRYKRRTSLEDTRTNEVEEDALVYIHLVKPQDTLAGVVLKYNCPPAIFKKANGLWSNDAIHIRKHVFLPVDACGIKGKPCGPPSDSQGVDLLAPTPGIEEAPDMNGGTWPTFNSKKETSAEQLNNEDEAPWIHVRWVLLDSSPSANPVEIARMPRKTLGYFPPRRRKSQATISTISTPRGSSDVARSSAEQSGSPSSTPQRRTSVLGPRPSSGSYFPPAGIPIRTGRPRRESTSEAAERLGWMRGPGGVGTLTGKNVRMPGPAQDGLNAFAKKHMPGLAMDGLPSSSVLGSETAQFGFSGEELSNIAEAPFGSASRSGTATPSGLGLENAAAAVEGFFRRIATKVPTTPMMGGTVGSLDSGGDLIELLDGAGSDDGRGFELSPGSSRAAAASLGGTGREDLESLVRGRNVSGSAKAKKSD</sequence>
<dbReference type="Gene3D" id="3.10.350.10">
    <property type="entry name" value="LysM domain"/>
    <property type="match status" value="1"/>
</dbReference>
<dbReference type="PANTHER" id="PTHR20932">
    <property type="entry name" value="LYSM AND PUTATIVE PEPTIDOGLYCAN-BINDING DOMAIN-CONTAINING PROTEIN"/>
    <property type="match status" value="1"/>
</dbReference>
<feature type="region of interest" description="Disordered" evidence="1">
    <location>
        <begin position="1"/>
        <end position="103"/>
    </location>
</feature>
<dbReference type="PROSITE" id="PS51782">
    <property type="entry name" value="LYSM"/>
    <property type="match status" value="1"/>
</dbReference>